<protein>
    <submittedName>
        <fullName evidence="1">Uncharacterized protein</fullName>
    </submittedName>
</protein>
<dbReference type="Proteomes" id="UP000183316">
    <property type="component" value="Chromosome"/>
</dbReference>
<reference evidence="1 2" key="1">
    <citation type="submission" date="2016-03" db="EMBL/GenBank/DDBJ databases">
        <title>Genome Sequence and Comparative Pathogenic Determinants of Uropathogenic Escherichia coli O25b:H4, a Clinical Isolate from Saudi Arabia.</title>
        <authorList>
            <person name="Alyamani E.A.J."/>
            <person name="Khiyami M.A."/>
            <person name="Booq R.Y."/>
            <person name="Bahwerth F.S."/>
            <person name="Vaisvil B."/>
            <person name="Schmitt D.P."/>
            <person name="Kapatral V."/>
        </authorList>
    </citation>
    <scope>NUCLEOTIDE SEQUENCE [LARGE SCALE GENOMIC DNA]</scope>
    <source>
        <strain evidence="1 2">O25b:H4</strain>
    </source>
</reference>
<dbReference type="AlphaFoldDB" id="A0A192C644"/>
<gene>
    <name evidence="1" type="ORF">WLH_00252</name>
</gene>
<organism evidence="1 2">
    <name type="scientific">Escherichia coli O25b:H4</name>
    <dbReference type="NCBI Taxonomy" id="941280"/>
    <lineage>
        <taxon>Bacteria</taxon>
        <taxon>Pseudomonadati</taxon>
        <taxon>Pseudomonadota</taxon>
        <taxon>Gammaproteobacteria</taxon>
        <taxon>Enterobacterales</taxon>
        <taxon>Enterobacteriaceae</taxon>
        <taxon>Escherichia</taxon>
    </lineage>
</organism>
<evidence type="ECO:0000313" key="2">
    <source>
        <dbReference type="Proteomes" id="UP000183316"/>
    </source>
</evidence>
<dbReference type="EMBL" id="CP015085">
    <property type="protein sequence ID" value="ANK01513.1"/>
    <property type="molecule type" value="Genomic_DNA"/>
</dbReference>
<accession>A0A192C644</accession>
<sequence length="47" mass="5158">MAGLDLSPDQPRYSSNCSRWARANFTANANAVSQSPAKLLFLYTLPL</sequence>
<name>A0A192C644_ECO25</name>
<proteinExistence type="predicted"/>
<evidence type="ECO:0000313" key="1">
    <source>
        <dbReference type="EMBL" id="ANK01513.1"/>
    </source>
</evidence>